<dbReference type="AlphaFoldDB" id="A0A3N4I316"/>
<evidence type="ECO:0000313" key="3">
    <source>
        <dbReference type="Proteomes" id="UP000275078"/>
    </source>
</evidence>
<accession>A0A3N4I316</accession>
<feature type="compositionally biased region" description="Polar residues" evidence="1">
    <location>
        <begin position="12"/>
        <end position="30"/>
    </location>
</feature>
<feature type="region of interest" description="Disordered" evidence="1">
    <location>
        <begin position="240"/>
        <end position="296"/>
    </location>
</feature>
<gene>
    <name evidence="2" type="ORF">BJ508DRAFT_415334</name>
</gene>
<feature type="region of interest" description="Disordered" evidence="1">
    <location>
        <begin position="53"/>
        <end position="82"/>
    </location>
</feature>
<evidence type="ECO:0000256" key="1">
    <source>
        <dbReference type="SAM" id="MobiDB-lite"/>
    </source>
</evidence>
<dbReference type="Proteomes" id="UP000275078">
    <property type="component" value="Unassembled WGS sequence"/>
</dbReference>
<proteinExistence type="predicted"/>
<reference evidence="2 3" key="1">
    <citation type="journal article" date="2018" name="Nat. Ecol. Evol.">
        <title>Pezizomycetes genomes reveal the molecular basis of ectomycorrhizal truffle lifestyle.</title>
        <authorList>
            <person name="Murat C."/>
            <person name="Payen T."/>
            <person name="Noel B."/>
            <person name="Kuo A."/>
            <person name="Morin E."/>
            <person name="Chen J."/>
            <person name="Kohler A."/>
            <person name="Krizsan K."/>
            <person name="Balestrini R."/>
            <person name="Da Silva C."/>
            <person name="Montanini B."/>
            <person name="Hainaut M."/>
            <person name="Levati E."/>
            <person name="Barry K.W."/>
            <person name="Belfiori B."/>
            <person name="Cichocki N."/>
            <person name="Clum A."/>
            <person name="Dockter R.B."/>
            <person name="Fauchery L."/>
            <person name="Guy J."/>
            <person name="Iotti M."/>
            <person name="Le Tacon F."/>
            <person name="Lindquist E.A."/>
            <person name="Lipzen A."/>
            <person name="Malagnac F."/>
            <person name="Mello A."/>
            <person name="Molinier V."/>
            <person name="Miyauchi S."/>
            <person name="Poulain J."/>
            <person name="Riccioni C."/>
            <person name="Rubini A."/>
            <person name="Sitrit Y."/>
            <person name="Splivallo R."/>
            <person name="Traeger S."/>
            <person name="Wang M."/>
            <person name="Zifcakova L."/>
            <person name="Wipf D."/>
            <person name="Zambonelli A."/>
            <person name="Paolocci F."/>
            <person name="Nowrousian M."/>
            <person name="Ottonello S."/>
            <person name="Baldrian P."/>
            <person name="Spatafora J.W."/>
            <person name="Henrissat B."/>
            <person name="Nagy L.G."/>
            <person name="Aury J.M."/>
            <person name="Wincker P."/>
            <person name="Grigoriev I.V."/>
            <person name="Bonfante P."/>
            <person name="Martin F.M."/>
        </authorList>
    </citation>
    <scope>NUCLEOTIDE SEQUENCE [LARGE SCALE GENOMIC DNA]</scope>
    <source>
        <strain evidence="2 3">RN42</strain>
    </source>
</reference>
<feature type="compositionally biased region" description="Low complexity" evidence="1">
    <location>
        <begin position="169"/>
        <end position="184"/>
    </location>
</feature>
<feature type="region of interest" description="Disordered" evidence="1">
    <location>
        <begin position="127"/>
        <end position="195"/>
    </location>
</feature>
<protein>
    <submittedName>
        <fullName evidence="2">Uncharacterized protein</fullName>
    </submittedName>
</protein>
<organism evidence="2 3">
    <name type="scientific">Ascobolus immersus RN42</name>
    <dbReference type="NCBI Taxonomy" id="1160509"/>
    <lineage>
        <taxon>Eukaryota</taxon>
        <taxon>Fungi</taxon>
        <taxon>Dikarya</taxon>
        <taxon>Ascomycota</taxon>
        <taxon>Pezizomycotina</taxon>
        <taxon>Pezizomycetes</taxon>
        <taxon>Pezizales</taxon>
        <taxon>Ascobolaceae</taxon>
        <taxon>Ascobolus</taxon>
    </lineage>
</organism>
<name>A0A3N4I316_ASCIM</name>
<feature type="compositionally biased region" description="Polar residues" evidence="1">
    <location>
        <begin position="128"/>
        <end position="154"/>
    </location>
</feature>
<sequence>MAQMTIDRVTKRTSSIPAATHDATQSAISQESPAMRAFREKQDRELAEMLAREEADRAAERQRVEEESRRVATAEAAERRQREIAAEAVRAGRERRRQELAAAAAEYELLCKQDASATQAATPPLVSSLFTASDSGPSSIPQQPHPTPTVSSQEPMPDATPSVPASSQASIPPATTSIPATPASVPQEVPPACGPVELNAEADFFELLARMKRSMRRGGAGGIPDRVFVELSSVLSRAARGQLERAGSVPSAPIEIVEGPEDTQAQSRKRQRTVPPPPPPYALPSPFGPGLHENTE</sequence>
<keyword evidence="3" id="KW-1185">Reference proteome</keyword>
<feature type="compositionally biased region" description="Pro residues" evidence="1">
    <location>
        <begin position="274"/>
        <end position="287"/>
    </location>
</feature>
<dbReference type="EMBL" id="ML119687">
    <property type="protein sequence ID" value="RPA80493.1"/>
    <property type="molecule type" value="Genomic_DNA"/>
</dbReference>
<evidence type="ECO:0000313" key="2">
    <source>
        <dbReference type="EMBL" id="RPA80493.1"/>
    </source>
</evidence>
<feature type="region of interest" description="Disordered" evidence="1">
    <location>
        <begin position="1"/>
        <end position="30"/>
    </location>
</feature>